<comment type="caution">
    <text evidence="1">The sequence shown here is derived from an EMBL/GenBank/DDBJ whole genome shotgun (WGS) entry which is preliminary data.</text>
</comment>
<accession>A0AA47N093</accession>
<dbReference type="Proteomes" id="UP001174136">
    <property type="component" value="Unassembled WGS sequence"/>
</dbReference>
<dbReference type="AlphaFoldDB" id="A0AA47N093"/>
<dbReference type="EMBL" id="JAOPHQ010001706">
    <property type="protein sequence ID" value="KAK0149993.1"/>
    <property type="molecule type" value="Genomic_DNA"/>
</dbReference>
<protein>
    <submittedName>
        <fullName evidence="1">Uncharacterized protein</fullName>
    </submittedName>
</protein>
<name>A0AA47N093_MERPO</name>
<keyword evidence="2" id="KW-1185">Reference proteome</keyword>
<reference evidence="1" key="1">
    <citation type="journal article" date="2023" name="Front. Mar. Sci.">
        <title>A new Merluccius polli reference genome to investigate the effects of global change in West African waters.</title>
        <authorList>
            <person name="Mateo J.L."/>
            <person name="Blanco-Fernandez C."/>
            <person name="Garcia-Vazquez E."/>
            <person name="Machado-Schiaffino G."/>
        </authorList>
    </citation>
    <scope>NUCLEOTIDE SEQUENCE</scope>
    <source>
        <strain evidence="1">C29</strain>
        <tissue evidence="1">Fin</tissue>
    </source>
</reference>
<proteinExistence type="predicted"/>
<evidence type="ECO:0000313" key="1">
    <source>
        <dbReference type="EMBL" id="KAK0149993.1"/>
    </source>
</evidence>
<evidence type="ECO:0000313" key="2">
    <source>
        <dbReference type="Proteomes" id="UP001174136"/>
    </source>
</evidence>
<sequence>MKLTDKYWELISSTYLERAVSPAAELFLPVVGARTGTMRLREAITLLPQHEYGVVWGKLPALSPVLLGSTVMVEPTSACSTPKNILVGRVVTLMLGDCWIPALHWNAKIANVFPCLATEDSLFGLSKMQCGCLCLTLCLVIWQP</sequence>
<gene>
    <name evidence="1" type="ORF">N1851_009227</name>
</gene>
<organism evidence="1 2">
    <name type="scientific">Merluccius polli</name>
    <name type="common">Benguela hake</name>
    <name type="synonym">Merluccius cadenati</name>
    <dbReference type="NCBI Taxonomy" id="89951"/>
    <lineage>
        <taxon>Eukaryota</taxon>
        <taxon>Metazoa</taxon>
        <taxon>Chordata</taxon>
        <taxon>Craniata</taxon>
        <taxon>Vertebrata</taxon>
        <taxon>Euteleostomi</taxon>
        <taxon>Actinopterygii</taxon>
        <taxon>Neopterygii</taxon>
        <taxon>Teleostei</taxon>
        <taxon>Neoteleostei</taxon>
        <taxon>Acanthomorphata</taxon>
        <taxon>Zeiogadaria</taxon>
        <taxon>Gadariae</taxon>
        <taxon>Gadiformes</taxon>
        <taxon>Gadoidei</taxon>
        <taxon>Merlucciidae</taxon>
        <taxon>Merluccius</taxon>
    </lineage>
</organism>